<feature type="region of interest" description="Disordered" evidence="1">
    <location>
        <begin position="454"/>
        <end position="505"/>
    </location>
</feature>
<name>A0A8H7XML7_PSICU</name>
<proteinExistence type="predicted"/>
<feature type="transmembrane region" description="Helical" evidence="2">
    <location>
        <begin position="263"/>
        <end position="282"/>
    </location>
</feature>
<dbReference type="EMBL" id="JAFIQS010000015">
    <property type="protein sequence ID" value="KAG5163403.1"/>
    <property type="molecule type" value="Genomic_DNA"/>
</dbReference>
<sequence>MSSENEVSMQQPAMNEAESRRPRLAVASGGAPIYGAPGPNNAEPVSDVDYAELGSYLPLPHQSHTKRPRLLLGTSAFTRYLKSLGAKKNAAVSGEQPVYSYHHGQGIQTKGVLVQTIQGKSGASLSARPFHIRLEIDNSDHPVATYNNNPRTSSPDEYRRSRSSSTRQILNRVPEEDMETSPSDTDLQEGNGVQVRNNGDTGLHRYYGSVGQGAAPPGTLGDGSRPDGDDEENSELSEEEEEWLLDEELAKEGLYRGSYKNLVALYTLVPLSTLFAFVFLALLPNIAFRSSTPSLFPYPPYFSFPIPELLVSMSLWALSYLLRDFLCATSLTGANLVPASSHRFPTIIPILTSIFSSFLQSASSLFFRQLAIPILLIPYYSTEHLERLHKRHFPTWHDDAFRRVWWVALGWAAAEAVVGIKQGYESIALYKDVLVTAKKNSAVSNMESAALRSDVAVTPTRSPAQVEEDSSVTPTQRDRQNPSAPRAIKRTHSDSLSSVASDSHSHYGDHRLVDVVYGEQEPLLKVHDHAQFLTHQPTNGASRLSVEDEVERDLDQLLACKSREELEEVYGIPVIRIPVFISCLHRINSILSSLGICMLLTAAYMRSTFAYTHPSTADSLVDLPTADQYPASNRPLAYTIPPVLFVQALMSMMHTPWVLPRIGIHSFVYINSMISLGLFFGGLGVWEVLT</sequence>
<evidence type="ECO:0000256" key="1">
    <source>
        <dbReference type="SAM" id="MobiDB-lite"/>
    </source>
</evidence>
<feature type="transmembrane region" description="Helical" evidence="2">
    <location>
        <begin position="636"/>
        <end position="655"/>
    </location>
</feature>
<reference evidence="3" key="1">
    <citation type="submission" date="2021-02" db="EMBL/GenBank/DDBJ databases">
        <title>Psilocybe cubensis genome.</title>
        <authorList>
            <person name="Mckernan K.J."/>
            <person name="Crawford S."/>
            <person name="Trippe A."/>
            <person name="Kane L.T."/>
            <person name="Mclaughlin S."/>
        </authorList>
    </citation>
    <scope>NUCLEOTIDE SEQUENCE [LARGE SCALE GENOMIC DNA]</scope>
    <source>
        <strain evidence="3">MGC-MH-2018</strain>
    </source>
</reference>
<keyword evidence="2" id="KW-0472">Membrane</keyword>
<dbReference type="OrthoDB" id="3364069at2759"/>
<feature type="compositionally biased region" description="Polar residues" evidence="1">
    <location>
        <begin position="1"/>
        <end position="13"/>
    </location>
</feature>
<evidence type="ECO:0000313" key="3">
    <source>
        <dbReference type="EMBL" id="KAG5163403.1"/>
    </source>
</evidence>
<dbReference type="AlphaFoldDB" id="A0A8H7XML7"/>
<feature type="transmembrane region" description="Helical" evidence="2">
    <location>
        <begin position="667"/>
        <end position="686"/>
    </location>
</feature>
<gene>
    <name evidence="3" type="ORF">JR316_011750</name>
</gene>
<feature type="transmembrane region" description="Helical" evidence="2">
    <location>
        <begin position="587"/>
        <end position="605"/>
    </location>
</feature>
<accession>A0A8H7XML7</accession>
<protein>
    <submittedName>
        <fullName evidence="3">Uncharacterized protein</fullName>
    </submittedName>
</protein>
<evidence type="ECO:0000256" key="2">
    <source>
        <dbReference type="SAM" id="Phobius"/>
    </source>
</evidence>
<keyword evidence="2" id="KW-1133">Transmembrane helix</keyword>
<feature type="compositionally biased region" description="Acidic residues" evidence="1">
    <location>
        <begin position="228"/>
        <end position="241"/>
    </location>
</feature>
<comment type="caution">
    <text evidence="3">The sequence shown here is derived from an EMBL/GenBank/DDBJ whole genome shotgun (WGS) entry which is preliminary data.</text>
</comment>
<feature type="transmembrane region" description="Helical" evidence="2">
    <location>
        <begin position="302"/>
        <end position="322"/>
    </location>
</feature>
<organism evidence="3">
    <name type="scientific">Psilocybe cubensis</name>
    <name type="common">Psychedelic mushroom</name>
    <name type="synonym">Stropharia cubensis</name>
    <dbReference type="NCBI Taxonomy" id="181762"/>
    <lineage>
        <taxon>Eukaryota</taxon>
        <taxon>Fungi</taxon>
        <taxon>Dikarya</taxon>
        <taxon>Basidiomycota</taxon>
        <taxon>Agaricomycotina</taxon>
        <taxon>Agaricomycetes</taxon>
        <taxon>Agaricomycetidae</taxon>
        <taxon>Agaricales</taxon>
        <taxon>Agaricineae</taxon>
        <taxon>Strophariaceae</taxon>
        <taxon>Psilocybe</taxon>
    </lineage>
</organism>
<feature type="region of interest" description="Disordered" evidence="1">
    <location>
        <begin position="140"/>
        <end position="241"/>
    </location>
</feature>
<feature type="region of interest" description="Disordered" evidence="1">
    <location>
        <begin position="1"/>
        <end position="41"/>
    </location>
</feature>
<keyword evidence="2" id="KW-0812">Transmembrane</keyword>